<comment type="caution">
    <text evidence="7">The sequence shown here is derived from an EMBL/GenBank/DDBJ whole genome shotgun (WGS) entry which is preliminary data.</text>
</comment>
<dbReference type="PANTHER" id="PTHR34216">
    <property type="match status" value="1"/>
</dbReference>
<sequence length="314" mass="34956">MIKCHTAGAVMIVMYHYVRPVAASAWPRLKGLELDDFRFQLDRLGQSHRWVSMEQVLEAANGGAPLPEAAALLTFDDGYRDHAVHALPELLRHGIKAAFYPPVRAATERELLDVNKLHFILASLEDPGSLVDRVEDEASSLDRSIDLPTLRALHWKRNRFDDIRISYLKKLLQSALPQAVRTCILDGLFEHFVSHDQAQFADDLYMGLGELERLVDMGMHVGGHGVTHRRLSLLDRAEQEAEVAGCLPLLNRLGVSTNRFSFCYPYGDCDGTTLEVVAQAGFRGGVSTRATCAVIGEDNPLCLPRLDTNDILRS</sequence>
<keyword evidence="4" id="KW-0732">Signal</keyword>
<accession>A0A5B0KNT7</accession>
<dbReference type="Pfam" id="PF01522">
    <property type="entry name" value="Polysacc_deac_1"/>
    <property type="match status" value="1"/>
</dbReference>
<feature type="domain" description="NodB homology" evidence="6">
    <location>
        <begin position="69"/>
        <end position="314"/>
    </location>
</feature>
<evidence type="ECO:0000313" key="8">
    <source>
        <dbReference type="Proteomes" id="UP000325333"/>
    </source>
</evidence>
<evidence type="ECO:0000313" key="7">
    <source>
        <dbReference type="EMBL" id="KAA1053959.1"/>
    </source>
</evidence>
<dbReference type="InterPro" id="IPR002509">
    <property type="entry name" value="NODB_dom"/>
</dbReference>
<dbReference type="PROSITE" id="PS51677">
    <property type="entry name" value="NODB"/>
    <property type="match status" value="1"/>
</dbReference>
<protein>
    <recommendedName>
        <fullName evidence="3">Chitooligosaccharide deacetylase</fullName>
    </recommendedName>
    <alternativeName>
        <fullName evidence="5">Nodulation protein B</fullName>
    </alternativeName>
</protein>
<comment type="function">
    <text evidence="1">Is involved in generating a small heat-stable compound (Nod), an acylated oligomer of N-acetylglucosamine, that stimulates mitosis in various plant protoplasts.</text>
</comment>
<dbReference type="Gene3D" id="3.20.20.370">
    <property type="entry name" value="Glycoside hydrolase/deacetylase"/>
    <property type="match status" value="1"/>
</dbReference>
<organism evidence="7 8">
    <name type="scientific">Azospirillum argentinense</name>
    <dbReference type="NCBI Taxonomy" id="2970906"/>
    <lineage>
        <taxon>Bacteria</taxon>
        <taxon>Pseudomonadati</taxon>
        <taxon>Pseudomonadota</taxon>
        <taxon>Alphaproteobacteria</taxon>
        <taxon>Rhodospirillales</taxon>
        <taxon>Azospirillaceae</taxon>
        <taxon>Azospirillum</taxon>
    </lineage>
</organism>
<evidence type="ECO:0000256" key="4">
    <source>
        <dbReference type="ARBA" id="ARBA00022729"/>
    </source>
</evidence>
<dbReference type="GO" id="GO:0016810">
    <property type="term" value="F:hydrolase activity, acting on carbon-nitrogen (but not peptide) bonds"/>
    <property type="evidence" value="ECO:0007669"/>
    <property type="project" value="InterPro"/>
</dbReference>
<dbReference type="GO" id="GO:0005975">
    <property type="term" value="P:carbohydrate metabolic process"/>
    <property type="evidence" value="ECO:0007669"/>
    <property type="project" value="InterPro"/>
</dbReference>
<proteinExistence type="inferred from homology"/>
<dbReference type="Proteomes" id="UP000325333">
    <property type="component" value="Unassembled WGS sequence"/>
</dbReference>
<evidence type="ECO:0000259" key="6">
    <source>
        <dbReference type="PROSITE" id="PS51677"/>
    </source>
</evidence>
<evidence type="ECO:0000256" key="3">
    <source>
        <dbReference type="ARBA" id="ARBA00020071"/>
    </source>
</evidence>
<dbReference type="PANTHER" id="PTHR34216:SF7">
    <property type="entry name" value="POLY-BETA-1,6-N-ACETYL-D-GLUCOSAMINE N-DEACETYLASE"/>
    <property type="match status" value="1"/>
</dbReference>
<dbReference type="InterPro" id="IPR011330">
    <property type="entry name" value="Glyco_hydro/deAcase_b/a-brl"/>
</dbReference>
<evidence type="ECO:0000256" key="2">
    <source>
        <dbReference type="ARBA" id="ARBA00010973"/>
    </source>
</evidence>
<evidence type="ECO:0000256" key="5">
    <source>
        <dbReference type="ARBA" id="ARBA00032976"/>
    </source>
</evidence>
<dbReference type="EMBL" id="VEWN01000012">
    <property type="protein sequence ID" value="KAA1053959.1"/>
    <property type="molecule type" value="Genomic_DNA"/>
</dbReference>
<comment type="similarity">
    <text evidence="2">Belongs to the polysaccharide deacetylase family.</text>
</comment>
<reference evidence="7 8" key="1">
    <citation type="submission" date="2019-07" db="EMBL/GenBank/DDBJ databases">
        <title>Genome sequencing of the stress-tolerant strain Azospirillum brasilense Az19.</title>
        <authorList>
            <person name="Maroniche G.A."/>
            <person name="Garcia J.E."/>
            <person name="Pagnussat L."/>
            <person name="Amenta M."/>
            <person name="Creus C.M."/>
        </authorList>
    </citation>
    <scope>NUCLEOTIDE SEQUENCE [LARGE SCALE GENOMIC DNA]</scope>
    <source>
        <strain evidence="7 8">Az19</strain>
    </source>
</reference>
<gene>
    <name evidence="7" type="ORF">FH063_002194</name>
</gene>
<dbReference type="AlphaFoldDB" id="A0A5B0KNT7"/>
<dbReference type="SUPFAM" id="SSF88713">
    <property type="entry name" value="Glycoside hydrolase/deacetylase"/>
    <property type="match status" value="1"/>
</dbReference>
<name>A0A5B0KNT7_9PROT</name>
<evidence type="ECO:0000256" key="1">
    <source>
        <dbReference type="ARBA" id="ARBA00003236"/>
    </source>
</evidence>
<dbReference type="InterPro" id="IPR051398">
    <property type="entry name" value="Polysacch_Deacetylase"/>
</dbReference>